<dbReference type="SMART" id="SM00320">
    <property type="entry name" value="WD40"/>
    <property type="match status" value="7"/>
</dbReference>
<dbReference type="PROSITE" id="PS00678">
    <property type="entry name" value="WD_REPEATS_1"/>
    <property type="match status" value="1"/>
</dbReference>
<dbReference type="PROSITE" id="PS50294">
    <property type="entry name" value="WD_REPEATS_REGION"/>
    <property type="match status" value="2"/>
</dbReference>
<feature type="region of interest" description="Disordered" evidence="4">
    <location>
        <begin position="1"/>
        <end position="54"/>
    </location>
</feature>
<sequence length="540" mass="54898">MSNNERDMREVGADDDSEPEMLAADDALEEIEGGDADGDDVAMDSGDDNDNDDNEELVLVNDSIAYFDLHKDSVFAVAQHPKFPALVATGGSEGDADNAPGKGYVIDTSAAADRPLLPASYSSDPSAAAQQLQSTELAPLFALDGHTDSITALAFTLPRGDFLVSGGLDGRMRVFSVAIGGGRADFAFVGESQEVPEINWLAPCPGRDYPNTVALGASDGSVWVLSIDPGADAANPIQIVQSFFGHTAACTAGTWTADGNLLATVSEDSSLQVWDVWGVAAGRGLVPGGAQALLSMTGDDQRFEVPGGLFSVAVSPGGTLVAVGGAGGVIKVVTLPRLTGAQAVGSAAAGKNAKQKGPVPRGASSSSAAAAAGGSAADAAAFGTILASLEVQSDGVETLAFAPPPLTLLAAGSVDGSIAVFDVTRSFALRRHIQKAHGDFSVVKVEWVKSAPASLTGGAAGVGGPAQWLLTSCGMDGVVRRWDLRKNVVPDKPGDNGLVKEWRGHRGDGEGGGVLGFVQGDTGERVVTAGDDGVVLVFEA</sequence>
<dbReference type="InterPro" id="IPR019775">
    <property type="entry name" value="WD40_repeat_CS"/>
</dbReference>
<dbReference type="InterPro" id="IPR051179">
    <property type="entry name" value="WD_repeat_multifunction"/>
</dbReference>
<evidence type="ECO:0000256" key="4">
    <source>
        <dbReference type="SAM" id="MobiDB-lite"/>
    </source>
</evidence>
<dbReference type="InterPro" id="IPR036322">
    <property type="entry name" value="WD40_repeat_dom_sf"/>
</dbReference>
<dbReference type="Pfam" id="PF00400">
    <property type="entry name" value="WD40"/>
    <property type="match status" value="2"/>
</dbReference>
<protein>
    <submittedName>
        <fullName evidence="5">60S ribosomal subunit assembly or modification protein</fullName>
    </submittedName>
</protein>
<feature type="compositionally biased region" description="Acidic residues" evidence="4">
    <location>
        <begin position="26"/>
        <end position="54"/>
    </location>
</feature>
<evidence type="ECO:0000256" key="1">
    <source>
        <dbReference type="ARBA" id="ARBA00022574"/>
    </source>
</evidence>
<evidence type="ECO:0000313" key="6">
    <source>
        <dbReference type="Proteomes" id="UP001642405"/>
    </source>
</evidence>
<feature type="repeat" description="WD" evidence="3">
    <location>
        <begin position="143"/>
        <end position="177"/>
    </location>
</feature>
<dbReference type="PANTHER" id="PTHR19857:SF8">
    <property type="entry name" value="ANGIO-ASSOCIATED MIGRATORY CELL PROTEIN"/>
    <property type="match status" value="1"/>
</dbReference>
<keyword evidence="1 3" id="KW-0853">WD repeat</keyword>
<dbReference type="PROSITE" id="PS50082">
    <property type="entry name" value="WD_REPEATS_2"/>
    <property type="match status" value="2"/>
</dbReference>
<dbReference type="PANTHER" id="PTHR19857">
    <property type="entry name" value="MITOCHONDRIAL DIVISION PROTEIN 1-RELATED"/>
    <property type="match status" value="1"/>
</dbReference>
<name>A0ABP0CXE1_9PEZI</name>
<feature type="repeat" description="WD" evidence="3">
    <location>
        <begin position="243"/>
        <end position="276"/>
    </location>
</feature>
<gene>
    <name evidence="5" type="primary">SQT1</name>
    <name evidence="5" type="ORF">SCUCBS95973_009534</name>
</gene>
<evidence type="ECO:0000256" key="3">
    <source>
        <dbReference type="PROSITE-ProRule" id="PRU00221"/>
    </source>
</evidence>
<feature type="region of interest" description="Disordered" evidence="4">
    <location>
        <begin position="346"/>
        <end position="367"/>
    </location>
</feature>
<keyword evidence="2" id="KW-0677">Repeat</keyword>
<dbReference type="InterPro" id="IPR015943">
    <property type="entry name" value="WD40/YVTN_repeat-like_dom_sf"/>
</dbReference>
<reference evidence="5 6" key="1">
    <citation type="submission" date="2024-01" db="EMBL/GenBank/DDBJ databases">
        <authorList>
            <person name="Allen C."/>
            <person name="Tagirdzhanova G."/>
        </authorList>
    </citation>
    <scope>NUCLEOTIDE SEQUENCE [LARGE SCALE GENOMIC DNA]</scope>
</reference>
<dbReference type="EMBL" id="CAWUHB010000111">
    <property type="protein sequence ID" value="CAK7236220.1"/>
    <property type="molecule type" value="Genomic_DNA"/>
</dbReference>
<proteinExistence type="predicted"/>
<feature type="compositionally biased region" description="Basic and acidic residues" evidence="4">
    <location>
        <begin position="1"/>
        <end position="12"/>
    </location>
</feature>
<dbReference type="InterPro" id="IPR001680">
    <property type="entry name" value="WD40_rpt"/>
</dbReference>
<dbReference type="SUPFAM" id="SSF50978">
    <property type="entry name" value="WD40 repeat-like"/>
    <property type="match status" value="1"/>
</dbReference>
<evidence type="ECO:0000313" key="5">
    <source>
        <dbReference type="EMBL" id="CAK7236220.1"/>
    </source>
</evidence>
<keyword evidence="6" id="KW-1185">Reference proteome</keyword>
<dbReference type="Gene3D" id="2.130.10.10">
    <property type="entry name" value="YVTN repeat-like/Quinoprotein amine dehydrogenase"/>
    <property type="match status" value="1"/>
</dbReference>
<comment type="caution">
    <text evidence="5">The sequence shown here is derived from an EMBL/GenBank/DDBJ whole genome shotgun (WGS) entry which is preliminary data.</text>
</comment>
<accession>A0ABP0CXE1</accession>
<dbReference type="Proteomes" id="UP001642405">
    <property type="component" value="Unassembled WGS sequence"/>
</dbReference>
<organism evidence="5 6">
    <name type="scientific">Sporothrix curviconia</name>
    <dbReference type="NCBI Taxonomy" id="1260050"/>
    <lineage>
        <taxon>Eukaryota</taxon>
        <taxon>Fungi</taxon>
        <taxon>Dikarya</taxon>
        <taxon>Ascomycota</taxon>
        <taxon>Pezizomycotina</taxon>
        <taxon>Sordariomycetes</taxon>
        <taxon>Sordariomycetidae</taxon>
        <taxon>Ophiostomatales</taxon>
        <taxon>Ophiostomataceae</taxon>
        <taxon>Sporothrix</taxon>
    </lineage>
</organism>
<evidence type="ECO:0000256" key="2">
    <source>
        <dbReference type="ARBA" id="ARBA00022737"/>
    </source>
</evidence>